<dbReference type="Pfam" id="PF13185">
    <property type="entry name" value="GAF_2"/>
    <property type="match status" value="1"/>
</dbReference>
<accession>E8LSZ5</accession>
<comment type="caution">
    <text evidence="5">The sequence shown here is derived from an EMBL/GenBank/DDBJ whole genome shotgun (WGS) entry which is preliminary data.</text>
</comment>
<dbReference type="PANTHER" id="PTHR44757">
    <property type="entry name" value="DIGUANYLATE CYCLASE DGCP"/>
    <property type="match status" value="1"/>
</dbReference>
<dbReference type="SUPFAM" id="SSF141868">
    <property type="entry name" value="EAL domain-like"/>
    <property type="match status" value="1"/>
</dbReference>
<gene>
    <name evidence="5" type="ORF">VIBR0546_00445</name>
</gene>
<dbReference type="InterPro" id="IPR000014">
    <property type="entry name" value="PAS"/>
</dbReference>
<dbReference type="OrthoDB" id="1316910at2"/>
<dbReference type="InterPro" id="IPR001633">
    <property type="entry name" value="EAL_dom"/>
</dbReference>
<dbReference type="Gene3D" id="3.30.450.40">
    <property type="match status" value="1"/>
</dbReference>
<evidence type="ECO:0000313" key="5">
    <source>
        <dbReference type="EMBL" id="EGA66188.1"/>
    </source>
</evidence>
<dbReference type="STRING" id="945543.VIBR0546_00445"/>
<dbReference type="InterPro" id="IPR035965">
    <property type="entry name" value="PAS-like_dom_sf"/>
</dbReference>
<evidence type="ECO:0000259" key="4">
    <source>
        <dbReference type="PROSITE" id="PS50887"/>
    </source>
</evidence>
<dbReference type="InterPro" id="IPR043128">
    <property type="entry name" value="Rev_trsase/Diguanyl_cyclase"/>
</dbReference>
<dbReference type="Pfam" id="PF13426">
    <property type="entry name" value="PAS_9"/>
    <property type="match status" value="1"/>
</dbReference>
<dbReference type="SUPFAM" id="SSF55073">
    <property type="entry name" value="Nucleotide cyclase"/>
    <property type="match status" value="1"/>
</dbReference>
<dbReference type="InterPro" id="IPR052155">
    <property type="entry name" value="Biofilm_reg_signaling"/>
</dbReference>
<dbReference type="InterPro" id="IPR000700">
    <property type="entry name" value="PAS-assoc_C"/>
</dbReference>
<dbReference type="Gene3D" id="3.30.70.270">
    <property type="match status" value="1"/>
</dbReference>
<dbReference type="eggNOG" id="COG5001">
    <property type="taxonomic scope" value="Bacteria"/>
</dbReference>
<keyword evidence="6" id="KW-1185">Reference proteome</keyword>
<dbReference type="NCBIfam" id="TIGR00254">
    <property type="entry name" value="GGDEF"/>
    <property type="match status" value="1"/>
</dbReference>
<dbReference type="InterPro" id="IPR000160">
    <property type="entry name" value="GGDEF_dom"/>
</dbReference>
<dbReference type="SMART" id="SM00267">
    <property type="entry name" value="GGDEF"/>
    <property type="match status" value="1"/>
</dbReference>
<dbReference type="SMART" id="SM00091">
    <property type="entry name" value="PAS"/>
    <property type="match status" value="1"/>
</dbReference>
<dbReference type="Pfam" id="PF00990">
    <property type="entry name" value="GGDEF"/>
    <property type="match status" value="1"/>
</dbReference>
<protein>
    <submittedName>
        <fullName evidence="5">GGEF/EAL/PAS/PAC-domain-containing protein</fullName>
    </submittedName>
</protein>
<dbReference type="SUPFAM" id="SSF55785">
    <property type="entry name" value="PYP-like sensor domain (PAS domain)"/>
    <property type="match status" value="1"/>
</dbReference>
<dbReference type="CDD" id="cd01949">
    <property type="entry name" value="GGDEF"/>
    <property type="match status" value="1"/>
</dbReference>
<dbReference type="InterPro" id="IPR029787">
    <property type="entry name" value="Nucleotide_cyclase"/>
</dbReference>
<dbReference type="AlphaFoldDB" id="E8LSZ5"/>
<organism evidence="5 6">
    <name type="scientific">Vibrio brasiliensis LMG 20546</name>
    <dbReference type="NCBI Taxonomy" id="945543"/>
    <lineage>
        <taxon>Bacteria</taxon>
        <taxon>Pseudomonadati</taxon>
        <taxon>Pseudomonadota</taxon>
        <taxon>Gammaproteobacteria</taxon>
        <taxon>Vibrionales</taxon>
        <taxon>Vibrionaceae</taxon>
        <taxon>Vibrio</taxon>
        <taxon>Vibrio oreintalis group</taxon>
    </lineage>
</organism>
<dbReference type="Gene3D" id="3.20.20.450">
    <property type="entry name" value="EAL domain"/>
    <property type="match status" value="1"/>
</dbReference>
<sequence length="829" mass="94432">MESLITKVIDSRNEQELYHRCLQDVYSRYHPQHCLIAEYDLEQKLAHTHCYLHNGDLADNITYSLGGTPCELVLDNREICIYQDNIQQQFPDDIILQVINAKSYLGIPIQSRSGKVIGVIALMYDTELPDIQFDNTWLETLGFLIGKTILQQRLANQKDRLLAQFERSEQLTQSGSWTWDISQNHFSYSKNLAKMVGITENQQLHFADFFRSYIFKSKISLDRFVSDVSSGDEAKTVTVYREMCAINKQFEISYIKKFTPSGELRKVVGNIRNTTDISQLEADFTIAQKVVDLSSNGVLITDKHNRIISTNSKVEDITGYSFAELEGQSPSILSSSLHPASFYQKMWAELHEQGHWSGEVWNQTKFGAVYPEKLTIYVLRNRVGEIQNYIATFEDLSEIKSIESELNNYKNEHDFTGLQTRENFIKALQETDNQTVLILDIKRFSSINNMYGESFGNKVLVHVGHTLATNFDTKQINICRYGPDQFALSFSQDSLEGVNKFVSFVRSQIETAVTIDDHEIDLLVNIGCSNMSEFDSKTHPIKQAYYALRQAKSDPTPSTSIYSSQLEKRVARQYALGARLKKAIDEKRIDVFYQPILDLNSEKVVKLEALARWTEDGEMISPFEFIPIAEKLGYIFQLGEIILEKSCQDLKKLKALGHDNIAISINRSIDELSEEDQANCSILNIIRNSGLSEKDIIIEVTESIPLEDKPHVQELLRVLRSKGVKVALDDFGTGYASFSNLMKNSIDILKIDRSFVKDISTNQNNAVLIKSVNLLADQLGLDVIAEGVEDYQQLNLLQELGCRYIQGYLISKPQPFDDIVLEVERINKT</sequence>
<evidence type="ECO:0000259" key="2">
    <source>
        <dbReference type="PROSITE" id="PS50113"/>
    </source>
</evidence>
<dbReference type="SUPFAM" id="SSF55781">
    <property type="entry name" value="GAF domain-like"/>
    <property type="match status" value="1"/>
</dbReference>
<dbReference type="EMBL" id="AEVS01000049">
    <property type="protein sequence ID" value="EGA66188.1"/>
    <property type="molecule type" value="Genomic_DNA"/>
</dbReference>
<dbReference type="Pfam" id="PF00563">
    <property type="entry name" value="EAL"/>
    <property type="match status" value="1"/>
</dbReference>
<dbReference type="Proteomes" id="UP000004371">
    <property type="component" value="Unassembled WGS sequence"/>
</dbReference>
<dbReference type="RefSeq" id="WP_006878939.1">
    <property type="nucleotide sequence ID" value="NZ_AEVS01000049.1"/>
</dbReference>
<dbReference type="PROSITE" id="PS50887">
    <property type="entry name" value="GGDEF"/>
    <property type="match status" value="1"/>
</dbReference>
<dbReference type="CDD" id="cd01948">
    <property type="entry name" value="EAL"/>
    <property type="match status" value="1"/>
</dbReference>
<dbReference type="NCBIfam" id="TIGR00229">
    <property type="entry name" value="sensory_box"/>
    <property type="match status" value="1"/>
</dbReference>
<reference evidence="5 6" key="1">
    <citation type="journal article" date="2012" name="Int. J. Syst. Evol. Microbiol.">
        <title>Vibrio caribbeanicus sp. nov., isolated from the marine sponge Scleritoderma cyanea.</title>
        <authorList>
            <person name="Hoffmann M."/>
            <person name="Monday S.R."/>
            <person name="Allard M.W."/>
            <person name="Strain E.A."/>
            <person name="Whittaker P."/>
            <person name="Naum M."/>
            <person name="McCarthy P.J."/>
            <person name="Lopez J.V."/>
            <person name="Fischer M."/>
            <person name="Brown E.W."/>
        </authorList>
    </citation>
    <scope>NUCLEOTIDE SEQUENCE [LARGE SCALE GENOMIC DNA]</scope>
    <source>
        <strain evidence="5 6">LMG 20546</strain>
    </source>
</reference>
<feature type="domain" description="PAS" evidence="1">
    <location>
        <begin position="283"/>
        <end position="339"/>
    </location>
</feature>
<dbReference type="PROSITE" id="PS50883">
    <property type="entry name" value="EAL"/>
    <property type="match status" value="1"/>
</dbReference>
<name>E8LSZ5_9VIBR</name>
<dbReference type="Gene3D" id="3.30.450.20">
    <property type="entry name" value="PAS domain"/>
    <property type="match status" value="2"/>
</dbReference>
<dbReference type="CDD" id="cd00130">
    <property type="entry name" value="PAS"/>
    <property type="match status" value="1"/>
</dbReference>
<dbReference type="InterPro" id="IPR029016">
    <property type="entry name" value="GAF-like_dom_sf"/>
</dbReference>
<dbReference type="InterPro" id="IPR003018">
    <property type="entry name" value="GAF"/>
</dbReference>
<proteinExistence type="predicted"/>
<feature type="domain" description="GGDEF" evidence="4">
    <location>
        <begin position="432"/>
        <end position="564"/>
    </location>
</feature>
<feature type="domain" description="PAC" evidence="2">
    <location>
        <begin position="356"/>
        <end position="408"/>
    </location>
</feature>
<evidence type="ECO:0000313" key="6">
    <source>
        <dbReference type="Proteomes" id="UP000004371"/>
    </source>
</evidence>
<dbReference type="PANTHER" id="PTHR44757:SF2">
    <property type="entry name" value="BIOFILM ARCHITECTURE MAINTENANCE PROTEIN MBAA"/>
    <property type="match status" value="1"/>
</dbReference>
<dbReference type="SMART" id="SM00052">
    <property type="entry name" value="EAL"/>
    <property type="match status" value="1"/>
</dbReference>
<dbReference type="PROSITE" id="PS50113">
    <property type="entry name" value="PAC"/>
    <property type="match status" value="1"/>
</dbReference>
<evidence type="ECO:0000259" key="3">
    <source>
        <dbReference type="PROSITE" id="PS50883"/>
    </source>
</evidence>
<dbReference type="InterPro" id="IPR035919">
    <property type="entry name" value="EAL_sf"/>
</dbReference>
<dbReference type="PROSITE" id="PS50112">
    <property type="entry name" value="PAS"/>
    <property type="match status" value="1"/>
</dbReference>
<feature type="domain" description="EAL" evidence="3">
    <location>
        <begin position="573"/>
        <end position="827"/>
    </location>
</feature>
<evidence type="ECO:0000259" key="1">
    <source>
        <dbReference type="PROSITE" id="PS50112"/>
    </source>
</evidence>